<evidence type="ECO:0000256" key="7">
    <source>
        <dbReference type="ARBA" id="ARBA00049158"/>
    </source>
</evidence>
<feature type="domain" description="Polymerase/histidinol phosphatase N-terminal" evidence="9">
    <location>
        <begin position="7"/>
        <end position="63"/>
    </location>
</feature>
<keyword evidence="6 8" id="KW-0368">Histidine biosynthesis</keyword>
<evidence type="ECO:0000256" key="2">
    <source>
        <dbReference type="ARBA" id="ARBA00009152"/>
    </source>
</evidence>
<comment type="caution">
    <text evidence="10">The sequence shown here is derived from an EMBL/GenBank/DDBJ whole genome shotgun (WGS) entry which is preliminary data.</text>
</comment>
<comment type="pathway">
    <text evidence="1 8">Amino-acid biosynthesis; L-histidine biosynthesis; L-histidine from 5-phospho-alpha-D-ribose 1-diphosphate: step 8/9.</text>
</comment>
<gene>
    <name evidence="10" type="ORF">IAB37_04135</name>
</gene>
<comment type="similarity">
    <text evidence="2 8">Belongs to the PHP hydrolase family. HisK subfamily.</text>
</comment>
<dbReference type="Proteomes" id="UP000824241">
    <property type="component" value="Unassembled WGS sequence"/>
</dbReference>
<dbReference type="GO" id="GO:0005737">
    <property type="term" value="C:cytoplasm"/>
    <property type="evidence" value="ECO:0007669"/>
    <property type="project" value="TreeGrafter"/>
</dbReference>
<organism evidence="10 11">
    <name type="scientific">Candidatus Faecivivens stercoravium</name>
    <dbReference type="NCBI Taxonomy" id="2840803"/>
    <lineage>
        <taxon>Bacteria</taxon>
        <taxon>Bacillati</taxon>
        <taxon>Bacillota</taxon>
        <taxon>Clostridia</taxon>
        <taxon>Eubacteriales</taxon>
        <taxon>Oscillospiraceae</taxon>
        <taxon>Oscillospiraceae incertae sedis</taxon>
        <taxon>Candidatus Faecivivens</taxon>
    </lineage>
</organism>
<dbReference type="NCBIfam" id="TIGR01856">
    <property type="entry name" value="hisJ_fam"/>
    <property type="match status" value="1"/>
</dbReference>
<dbReference type="Pfam" id="PF02811">
    <property type="entry name" value="PHP"/>
    <property type="match status" value="1"/>
</dbReference>
<reference evidence="10" key="2">
    <citation type="journal article" date="2021" name="PeerJ">
        <title>Extensive microbial diversity within the chicken gut microbiome revealed by metagenomics and culture.</title>
        <authorList>
            <person name="Gilroy R."/>
            <person name="Ravi A."/>
            <person name="Getino M."/>
            <person name="Pursley I."/>
            <person name="Horton D.L."/>
            <person name="Alikhan N.F."/>
            <person name="Baker D."/>
            <person name="Gharbi K."/>
            <person name="Hall N."/>
            <person name="Watson M."/>
            <person name="Adriaenssens E.M."/>
            <person name="Foster-Nyarko E."/>
            <person name="Jarju S."/>
            <person name="Secka A."/>
            <person name="Antonio M."/>
            <person name="Oren A."/>
            <person name="Chaudhuri R.R."/>
            <person name="La Ragione R."/>
            <person name="Hildebrand F."/>
            <person name="Pallen M.J."/>
        </authorList>
    </citation>
    <scope>NUCLEOTIDE SEQUENCE</scope>
    <source>
        <strain evidence="10">CHK189-12415</strain>
    </source>
</reference>
<evidence type="ECO:0000256" key="1">
    <source>
        <dbReference type="ARBA" id="ARBA00004970"/>
    </source>
</evidence>
<proteinExistence type="inferred from homology"/>
<dbReference type="SUPFAM" id="SSF89550">
    <property type="entry name" value="PHP domain-like"/>
    <property type="match status" value="1"/>
</dbReference>
<evidence type="ECO:0000313" key="11">
    <source>
        <dbReference type="Proteomes" id="UP000824241"/>
    </source>
</evidence>
<dbReference type="EMBL" id="DVHA01000134">
    <property type="protein sequence ID" value="HIR60746.1"/>
    <property type="molecule type" value="Genomic_DNA"/>
</dbReference>
<dbReference type="EC" id="3.1.3.15" evidence="3 8"/>
<dbReference type="InterPro" id="IPR004013">
    <property type="entry name" value="PHP_dom"/>
</dbReference>
<reference evidence="10" key="1">
    <citation type="submission" date="2020-10" db="EMBL/GenBank/DDBJ databases">
        <authorList>
            <person name="Gilroy R."/>
        </authorList>
    </citation>
    <scope>NUCLEOTIDE SEQUENCE</scope>
    <source>
        <strain evidence="10">CHK189-12415</strain>
    </source>
</reference>
<dbReference type="PANTHER" id="PTHR21039:SF0">
    <property type="entry name" value="HISTIDINOL-PHOSPHATASE"/>
    <property type="match status" value="1"/>
</dbReference>
<dbReference type="PANTHER" id="PTHR21039">
    <property type="entry name" value="HISTIDINOL PHOSPHATASE-RELATED"/>
    <property type="match status" value="1"/>
</dbReference>
<keyword evidence="5 8" id="KW-0378">Hydrolase</keyword>
<dbReference type="InterPro" id="IPR016195">
    <property type="entry name" value="Pol/histidinol_Pase-like"/>
</dbReference>
<evidence type="ECO:0000313" key="10">
    <source>
        <dbReference type="EMBL" id="HIR60746.1"/>
    </source>
</evidence>
<accession>A0A9D1DXD4</accession>
<name>A0A9D1DXD4_9FIRM</name>
<dbReference type="GO" id="GO:0000105">
    <property type="term" value="P:L-histidine biosynthetic process"/>
    <property type="evidence" value="ECO:0007669"/>
    <property type="project" value="UniProtKB-UniRule"/>
</dbReference>
<evidence type="ECO:0000256" key="3">
    <source>
        <dbReference type="ARBA" id="ARBA00013085"/>
    </source>
</evidence>
<evidence type="ECO:0000256" key="4">
    <source>
        <dbReference type="ARBA" id="ARBA00022605"/>
    </source>
</evidence>
<evidence type="ECO:0000259" key="9">
    <source>
        <dbReference type="SMART" id="SM00481"/>
    </source>
</evidence>
<keyword evidence="4 8" id="KW-0028">Amino-acid biosynthesis</keyword>
<evidence type="ECO:0000256" key="8">
    <source>
        <dbReference type="RuleBase" id="RU366003"/>
    </source>
</evidence>
<dbReference type="AlphaFoldDB" id="A0A9D1DXD4"/>
<dbReference type="Gene3D" id="3.20.20.140">
    <property type="entry name" value="Metal-dependent hydrolases"/>
    <property type="match status" value="1"/>
</dbReference>
<dbReference type="InterPro" id="IPR010140">
    <property type="entry name" value="Histidinol_P_phosphatase_HisJ"/>
</dbReference>
<protein>
    <recommendedName>
        <fullName evidence="3 8">Histidinol-phosphatase</fullName>
        <shortName evidence="8">HolPase</shortName>
        <ecNumber evidence="3 8">3.1.3.15</ecNumber>
    </recommendedName>
</protein>
<comment type="catalytic activity">
    <reaction evidence="7 8">
        <text>L-histidinol phosphate + H2O = L-histidinol + phosphate</text>
        <dbReference type="Rhea" id="RHEA:14465"/>
        <dbReference type="ChEBI" id="CHEBI:15377"/>
        <dbReference type="ChEBI" id="CHEBI:43474"/>
        <dbReference type="ChEBI" id="CHEBI:57699"/>
        <dbReference type="ChEBI" id="CHEBI:57980"/>
        <dbReference type="EC" id="3.1.3.15"/>
    </reaction>
</comment>
<dbReference type="SMART" id="SM00481">
    <property type="entry name" value="POLIIIAc"/>
    <property type="match status" value="1"/>
</dbReference>
<evidence type="ECO:0000256" key="6">
    <source>
        <dbReference type="ARBA" id="ARBA00023102"/>
    </source>
</evidence>
<evidence type="ECO:0000256" key="5">
    <source>
        <dbReference type="ARBA" id="ARBA00022801"/>
    </source>
</evidence>
<sequence>MSRRYHADYHMHSEHSPDSKAPIEELCRTAIQKGFQEIAITDHFELYAPGYPVGFFTPRYVEKVLADIESAQKKFEGQLIIRKGIELGQPMVNPELAKSILEKHEFDYVIGSVHKIGTLTLSNVAYNAHNVEDICLNYLDAIYELADEGDFDCLGHIDMIRLYAAKQGTPLDMLEYEDQLVPILRRVIERGKGIEINTTGFRQEISTTLPNLDLLKLYRSLGGQIVTIGSDAHCTADIGSGWSESAILAKQAGFDYVTLYEKRRPILIPIE</sequence>
<dbReference type="GO" id="GO:0004401">
    <property type="term" value="F:histidinol-phosphatase activity"/>
    <property type="evidence" value="ECO:0007669"/>
    <property type="project" value="UniProtKB-UniRule"/>
</dbReference>
<dbReference type="InterPro" id="IPR003141">
    <property type="entry name" value="Pol/His_phosphatase_N"/>
</dbReference>